<reference evidence="2" key="1">
    <citation type="submission" date="2025-08" db="UniProtKB">
        <authorList>
            <consortium name="RefSeq"/>
        </authorList>
    </citation>
    <scope>IDENTIFICATION</scope>
</reference>
<evidence type="ECO:0000313" key="1">
    <source>
        <dbReference type="Proteomes" id="UP000694888"/>
    </source>
</evidence>
<dbReference type="RefSeq" id="XP_005095068.1">
    <property type="nucleotide sequence ID" value="XM_005095011.3"/>
</dbReference>
<dbReference type="SUPFAM" id="SSF50494">
    <property type="entry name" value="Trypsin-like serine proteases"/>
    <property type="match status" value="1"/>
</dbReference>
<dbReference type="InterPro" id="IPR009003">
    <property type="entry name" value="Peptidase_S1_PA"/>
</dbReference>
<sequence>MNGIVDFNNCFVVGMQADSSDSHKYKGVARTFDLANLTTQDCCNVLLDSVKTEVAEKGEYPDSTLVPAAKPVCTGAADTTCSGDLGSPVYCKTTDSPSYDVLVAVVASSPCNSDTPLLLQDLTNGAIDNFF</sequence>
<organism evidence="1 2">
    <name type="scientific">Aplysia californica</name>
    <name type="common">California sea hare</name>
    <dbReference type="NCBI Taxonomy" id="6500"/>
    <lineage>
        <taxon>Eukaryota</taxon>
        <taxon>Metazoa</taxon>
        <taxon>Spiralia</taxon>
        <taxon>Lophotrochozoa</taxon>
        <taxon>Mollusca</taxon>
        <taxon>Gastropoda</taxon>
        <taxon>Heterobranchia</taxon>
        <taxon>Euthyneura</taxon>
        <taxon>Tectipleura</taxon>
        <taxon>Aplysiida</taxon>
        <taxon>Aplysioidea</taxon>
        <taxon>Aplysiidae</taxon>
        <taxon>Aplysia</taxon>
    </lineage>
</organism>
<protein>
    <submittedName>
        <fullName evidence="2">Uncharacterized protein LOC101855714</fullName>
    </submittedName>
</protein>
<keyword evidence="1" id="KW-1185">Reference proteome</keyword>
<evidence type="ECO:0000313" key="2">
    <source>
        <dbReference type="RefSeq" id="XP_005095068.1"/>
    </source>
</evidence>
<dbReference type="GeneID" id="101855714"/>
<dbReference type="Gene3D" id="2.40.10.10">
    <property type="entry name" value="Trypsin-like serine proteases"/>
    <property type="match status" value="1"/>
</dbReference>
<dbReference type="InterPro" id="IPR043504">
    <property type="entry name" value="Peptidase_S1_PA_chymotrypsin"/>
</dbReference>
<dbReference type="Proteomes" id="UP000694888">
    <property type="component" value="Unplaced"/>
</dbReference>
<proteinExistence type="predicted"/>
<gene>
    <name evidence="2" type="primary">LOC101855714</name>
</gene>
<accession>A0ABM0JJH1</accession>
<name>A0ABM0JJH1_APLCA</name>